<feature type="non-terminal residue" evidence="2">
    <location>
        <position position="1"/>
    </location>
</feature>
<dbReference type="EMBL" id="UINC01164903">
    <property type="protein sequence ID" value="SVD65993.1"/>
    <property type="molecule type" value="Genomic_DNA"/>
</dbReference>
<dbReference type="AlphaFoldDB" id="A0A382X4X4"/>
<name>A0A382X4X4_9ZZZZ</name>
<dbReference type="InterPro" id="IPR011010">
    <property type="entry name" value="DNA_brk_join_enz"/>
</dbReference>
<dbReference type="GO" id="GO:0003677">
    <property type="term" value="F:DNA binding"/>
    <property type="evidence" value="ECO:0007669"/>
    <property type="project" value="InterPro"/>
</dbReference>
<organism evidence="2">
    <name type="scientific">marine metagenome</name>
    <dbReference type="NCBI Taxonomy" id="408172"/>
    <lineage>
        <taxon>unclassified sequences</taxon>
        <taxon>metagenomes</taxon>
        <taxon>ecological metagenomes</taxon>
    </lineage>
</organism>
<proteinExistence type="predicted"/>
<gene>
    <name evidence="2" type="ORF">METZ01_LOCUS418847</name>
</gene>
<keyword evidence="1" id="KW-0233">DNA recombination</keyword>
<dbReference type="GO" id="GO:0015074">
    <property type="term" value="P:DNA integration"/>
    <property type="evidence" value="ECO:0007669"/>
    <property type="project" value="InterPro"/>
</dbReference>
<dbReference type="InterPro" id="IPR013762">
    <property type="entry name" value="Integrase-like_cat_sf"/>
</dbReference>
<sequence>KEWLALGGDLPPANKPKRLCRILQKADLKWKPDIMRHSFASYHLAYLQSADKTALEMGHRDTQMLFRHYRELVKYEDSKQYWDIRPRKDINIKCE</sequence>
<reference evidence="2" key="1">
    <citation type="submission" date="2018-05" db="EMBL/GenBank/DDBJ databases">
        <authorList>
            <person name="Lanie J.A."/>
            <person name="Ng W.-L."/>
            <person name="Kazmierczak K.M."/>
            <person name="Andrzejewski T.M."/>
            <person name="Davidsen T.M."/>
            <person name="Wayne K.J."/>
            <person name="Tettelin H."/>
            <person name="Glass J.I."/>
            <person name="Rusch D."/>
            <person name="Podicherti R."/>
            <person name="Tsui H.-C.T."/>
            <person name="Winkler M.E."/>
        </authorList>
    </citation>
    <scope>NUCLEOTIDE SEQUENCE</scope>
</reference>
<dbReference type="Gene3D" id="1.10.443.10">
    <property type="entry name" value="Intergrase catalytic core"/>
    <property type="match status" value="1"/>
</dbReference>
<dbReference type="SUPFAM" id="SSF56349">
    <property type="entry name" value="DNA breaking-rejoining enzymes"/>
    <property type="match status" value="1"/>
</dbReference>
<protein>
    <recommendedName>
        <fullName evidence="3">Tyr recombinase domain-containing protein</fullName>
    </recommendedName>
</protein>
<dbReference type="GO" id="GO:0006310">
    <property type="term" value="P:DNA recombination"/>
    <property type="evidence" value="ECO:0007669"/>
    <property type="project" value="UniProtKB-KW"/>
</dbReference>
<accession>A0A382X4X4</accession>
<evidence type="ECO:0000313" key="2">
    <source>
        <dbReference type="EMBL" id="SVD65993.1"/>
    </source>
</evidence>
<evidence type="ECO:0000256" key="1">
    <source>
        <dbReference type="ARBA" id="ARBA00023172"/>
    </source>
</evidence>
<evidence type="ECO:0008006" key="3">
    <source>
        <dbReference type="Google" id="ProtNLM"/>
    </source>
</evidence>